<dbReference type="AlphaFoldDB" id="A0A811VG69"/>
<accession>A0A811VG69</accession>
<proteinExistence type="predicted"/>
<keyword evidence="2" id="KW-1185">Reference proteome</keyword>
<reference evidence="1" key="1">
    <citation type="submission" date="2020-11" db="EMBL/GenBank/DDBJ databases">
        <authorList>
            <person name="Whitehead M."/>
        </authorList>
    </citation>
    <scope>NUCLEOTIDE SEQUENCE</scope>
    <source>
        <strain evidence="1">EGII</strain>
    </source>
</reference>
<evidence type="ECO:0000313" key="2">
    <source>
        <dbReference type="Proteomes" id="UP000606786"/>
    </source>
</evidence>
<protein>
    <submittedName>
        <fullName evidence="1">(Mediterranean fruit fly) hypothetical protein</fullName>
    </submittedName>
</protein>
<sequence>MKCFEINFCFLIGFTSRLNCHRVAAALMRGQAATTGYSTERADDAFKILPIGHYCGKVFNVKTTTTTTTTTAAAAAAVKAIAITTTQPVIACQPSSHGHTSTRTFSVTCAPAFLLYARRFAATF</sequence>
<comment type="caution">
    <text evidence="1">The sequence shown here is derived from an EMBL/GenBank/DDBJ whole genome shotgun (WGS) entry which is preliminary data.</text>
</comment>
<evidence type="ECO:0000313" key="1">
    <source>
        <dbReference type="EMBL" id="CAD7015298.1"/>
    </source>
</evidence>
<organism evidence="1 2">
    <name type="scientific">Ceratitis capitata</name>
    <name type="common">Mediterranean fruit fly</name>
    <name type="synonym">Tephritis capitata</name>
    <dbReference type="NCBI Taxonomy" id="7213"/>
    <lineage>
        <taxon>Eukaryota</taxon>
        <taxon>Metazoa</taxon>
        <taxon>Ecdysozoa</taxon>
        <taxon>Arthropoda</taxon>
        <taxon>Hexapoda</taxon>
        <taxon>Insecta</taxon>
        <taxon>Pterygota</taxon>
        <taxon>Neoptera</taxon>
        <taxon>Endopterygota</taxon>
        <taxon>Diptera</taxon>
        <taxon>Brachycera</taxon>
        <taxon>Muscomorpha</taxon>
        <taxon>Tephritoidea</taxon>
        <taxon>Tephritidae</taxon>
        <taxon>Ceratitis</taxon>
        <taxon>Ceratitis</taxon>
    </lineage>
</organism>
<name>A0A811VG69_CERCA</name>
<dbReference type="EMBL" id="CAJHJT010000056">
    <property type="protein sequence ID" value="CAD7015298.1"/>
    <property type="molecule type" value="Genomic_DNA"/>
</dbReference>
<gene>
    <name evidence="1" type="ORF">CCAP1982_LOCUS23243</name>
</gene>
<dbReference type="Proteomes" id="UP000606786">
    <property type="component" value="Unassembled WGS sequence"/>
</dbReference>